<dbReference type="SUPFAM" id="SSF56219">
    <property type="entry name" value="DNase I-like"/>
    <property type="match status" value="1"/>
</dbReference>
<reference evidence="2" key="1">
    <citation type="submission" date="2022-08" db="EMBL/GenBank/DDBJ databases">
        <authorList>
            <person name="Kallberg Y."/>
            <person name="Tangrot J."/>
            <person name="Rosling A."/>
        </authorList>
    </citation>
    <scope>NUCLEOTIDE SEQUENCE</scope>
    <source>
        <strain evidence="2">Wild A</strain>
    </source>
</reference>
<accession>A0A9W4TFH9</accession>
<dbReference type="Gene3D" id="3.60.10.10">
    <property type="entry name" value="Endonuclease/exonuclease/phosphatase"/>
    <property type="match status" value="1"/>
</dbReference>
<dbReference type="EMBL" id="CAMKVN010027743">
    <property type="protein sequence ID" value="CAI2201476.1"/>
    <property type="molecule type" value="Genomic_DNA"/>
</dbReference>
<comment type="caution">
    <text evidence="2">The sequence shown here is derived from an EMBL/GenBank/DDBJ whole genome shotgun (WGS) entry which is preliminary data.</text>
</comment>
<sequence length="127" mass="14340">QITFLTMVVSGEESSMQTSNFKTNTVFVLSIPAELSMQVIYTGDLNAEPRRHINPKHSNQFFRNLANCNLFNLGDICYDDANTRHPTFHRNGCNPSRIDHIYCSTELATQTIGLTSTPTDLSDHYLL</sequence>
<dbReference type="InterPro" id="IPR036691">
    <property type="entry name" value="Endo/exonu/phosph_ase_sf"/>
</dbReference>
<feature type="non-terminal residue" evidence="2">
    <location>
        <position position="127"/>
    </location>
</feature>
<dbReference type="GO" id="GO:0003824">
    <property type="term" value="F:catalytic activity"/>
    <property type="evidence" value="ECO:0007669"/>
    <property type="project" value="InterPro"/>
</dbReference>
<dbReference type="Pfam" id="PF03372">
    <property type="entry name" value="Exo_endo_phos"/>
    <property type="match status" value="1"/>
</dbReference>
<feature type="domain" description="Endonuclease/exonuclease/phosphatase" evidence="1">
    <location>
        <begin position="27"/>
        <end position="124"/>
    </location>
</feature>
<dbReference type="InterPro" id="IPR005135">
    <property type="entry name" value="Endo/exonuclease/phosphatase"/>
</dbReference>
<evidence type="ECO:0000313" key="3">
    <source>
        <dbReference type="Proteomes" id="UP001153678"/>
    </source>
</evidence>
<evidence type="ECO:0000313" key="2">
    <source>
        <dbReference type="EMBL" id="CAI2201476.1"/>
    </source>
</evidence>
<feature type="non-terminal residue" evidence="2">
    <location>
        <position position="1"/>
    </location>
</feature>
<keyword evidence="3" id="KW-1185">Reference proteome</keyword>
<evidence type="ECO:0000259" key="1">
    <source>
        <dbReference type="Pfam" id="PF03372"/>
    </source>
</evidence>
<organism evidence="2 3">
    <name type="scientific">Funneliformis geosporum</name>
    <dbReference type="NCBI Taxonomy" id="1117311"/>
    <lineage>
        <taxon>Eukaryota</taxon>
        <taxon>Fungi</taxon>
        <taxon>Fungi incertae sedis</taxon>
        <taxon>Mucoromycota</taxon>
        <taxon>Glomeromycotina</taxon>
        <taxon>Glomeromycetes</taxon>
        <taxon>Glomerales</taxon>
        <taxon>Glomeraceae</taxon>
        <taxon>Funneliformis</taxon>
    </lineage>
</organism>
<gene>
    <name evidence="2" type="ORF">FWILDA_LOCUS20083</name>
</gene>
<proteinExistence type="predicted"/>
<name>A0A9W4TFH9_9GLOM</name>
<dbReference type="AlphaFoldDB" id="A0A9W4TFH9"/>
<dbReference type="Proteomes" id="UP001153678">
    <property type="component" value="Unassembled WGS sequence"/>
</dbReference>
<protein>
    <submittedName>
        <fullName evidence="2">14184_t:CDS:1</fullName>
    </submittedName>
</protein>